<feature type="binding site" evidence="15">
    <location>
        <position position="91"/>
    </location>
    <ligand>
        <name>Ca(2+)</name>
        <dbReference type="ChEBI" id="CHEBI:29108"/>
        <label>1</label>
    </ligand>
</feature>
<feature type="disulfide bond" evidence="17">
    <location>
        <begin position="124"/>
        <end position="326"/>
    </location>
</feature>
<dbReference type="SUPFAM" id="SSF48113">
    <property type="entry name" value="Heme-dependent peroxidases"/>
    <property type="match status" value="1"/>
</dbReference>
<dbReference type="Gene3D" id="1.10.520.10">
    <property type="match status" value="1"/>
</dbReference>
<dbReference type="PRINTS" id="PR00458">
    <property type="entry name" value="PEROXIDASE"/>
</dbReference>
<feature type="chain" id="PRO_5010751417" description="Peroxidase" evidence="18">
    <location>
        <begin position="28"/>
        <end position="355"/>
    </location>
</feature>
<dbReference type="GeneID" id="105851877"/>
<feature type="active site" description="Proton acceptor" evidence="13">
    <location>
        <position position="69"/>
    </location>
</feature>
<evidence type="ECO:0000256" key="3">
    <source>
        <dbReference type="ARBA" id="ARBA00006873"/>
    </source>
</evidence>
<dbReference type="KEGG" id="cam:105851877"/>
<dbReference type="EC" id="1.11.1.7" evidence="4 18"/>
<feature type="binding site" evidence="15">
    <location>
        <position position="75"/>
    </location>
    <ligand>
        <name>Ca(2+)</name>
        <dbReference type="ChEBI" id="CHEBI:29108"/>
        <label>1</label>
    </ligand>
</feature>
<dbReference type="InterPro" id="IPR033905">
    <property type="entry name" value="Secretory_peroxidase"/>
</dbReference>
<keyword evidence="11 17" id="KW-1015">Disulfide bond</keyword>
<evidence type="ECO:0000256" key="7">
    <source>
        <dbReference type="ARBA" id="ARBA00022723"/>
    </source>
</evidence>
<evidence type="ECO:0000256" key="17">
    <source>
        <dbReference type="PIRSR" id="PIRSR600823-5"/>
    </source>
</evidence>
<dbReference type="AlphaFoldDB" id="A0A076L217"/>
<keyword evidence="7 15" id="KW-0479">Metal-binding</keyword>
<evidence type="ECO:0000256" key="11">
    <source>
        <dbReference type="ARBA" id="ARBA00023157"/>
    </source>
</evidence>
<dbReference type="InterPro" id="IPR010255">
    <property type="entry name" value="Haem_peroxidase_sf"/>
</dbReference>
<feature type="disulfide bond" evidence="17">
    <location>
        <begin position="38"/>
        <end position="118"/>
    </location>
</feature>
<comment type="cofactor">
    <cofactor evidence="15 18">
        <name>heme b</name>
        <dbReference type="ChEBI" id="CHEBI:60344"/>
    </cofactor>
    <text evidence="15 18">Binds 1 heme b (iron(II)-protoporphyrin IX) group per subunit.</text>
</comment>
<dbReference type="FunFam" id="1.10.520.10:FF:000009">
    <property type="entry name" value="Peroxidase"/>
    <property type="match status" value="1"/>
</dbReference>
<dbReference type="PROSITE" id="PS50873">
    <property type="entry name" value="PEROXIDASE_4"/>
    <property type="match status" value="1"/>
</dbReference>
<comment type="subcellular location">
    <subcellularLocation>
        <location evidence="18">Secreted</location>
    </subcellularLocation>
</comment>
<dbReference type="InterPro" id="IPR002016">
    <property type="entry name" value="Haem_peroxidase"/>
</dbReference>
<dbReference type="FunFam" id="1.10.420.10:FF:000001">
    <property type="entry name" value="Peroxidase"/>
    <property type="match status" value="1"/>
</dbReference>
<evidence type="ECO:0000256" key="16">
    <source>
        <dbReference type="PIRSR" id="PIRSR600823-4"/>
    </source>
</evidence>
<evidence type="ECO:0000259" key="19">
    <source>
        <dbReference type="PROSITE" id="PS50873"/>
    </source>
</evidence>
<sequence>MNPLSLIATAFCCVVFIVIGTIPFSDAQLDPSFYNDTCSNVHSIVRGVLTNVSQSDPRILASLIRLHFHDCFVQGCDASILLNDTSTIVSEQSAPPNNNSIRGLDVINQIKTAVENGCPNIVSCADILALAAQISVDLANGPVWEVPLGRRDSLTANKSLATQNLPAPTFNLTQLKSTFATQGLNTTDLVALSGGHTIGRGQCRFFVDRLYNFSNTGNPDSSLNTSYLQTLQSICPNSGPGTNLTNLDPTTPDTFDSNYYSNLQVGNGLFQSDQELFSTTGADTISIVNSFTNNQTLFFENFIASMIKMGNIGVLTGSQGEIRTQCNAVNGNSSGLANVATKESTQDAVAHSEYI</sequence>
<keyword evidence="12" id="KW-0325">Glycoprotein</keyword>
<feature type="binding site" evidence="15">
    <location>
        <position position="79"/>
    </location>
    <ligand>
        <name>Ca(2+)</name>
        <dbReference type="ChEBI" id="CHEBI:29108"/>
        <label>1</label>
    </ligand>
</feature>
<dbReference type="GO" id="GO:0042744">
    <property type="term" value="P:hydrogen peroxide catabolic process"/>
    <property type="evidence" value="ECO:0007669"/>
    <property type="project" value="UniProtKB-KW"/>
</dbReference>
<evidence type="ECO:0000256" key="18">
    <source>
        <dbReference type="RuleBase" id="RU362060"/>
    </source>
</evidence>
<feature type="binding site" evidence="15">
    <location>
        <position position="256"/>
    </location>
    <ligand>
        <name>Ca(2+)</name>
        <dbReference type="ChEBI" id="CHEBI:29108"/>
        <label>2</label>
    </ligand>
</feature>
<evidence type="ECO:0000256" key="1">
    <source>
        <dbReference type="ARBA" id="ARBA00000189"/>
    </source>
</evidence>
<dbReference type="GO" id="GO:0140825">
    <property type="term" value="F:lactoperoxidase activity"/>
    <property type="evidence" value="ECO:0007669"/>
    <property type="project" value="UniProtKB-EC"/>
</dbReference>
<feature type="site" description="Transition state stabilizer" evidence="16">
    <location>
        <position position="65"/>
    </location>
</feature>
<name>A0A076L217_CICAR</name>
<feature type="binding site" evidence="15">
    <location>
        <position position="73"/>
    </location>
    <ligand>
        <name>Ca(2+)</name>
        <dbReference type="ChEBI" id="CHEBI:29108"/>
        <label>1</label>
    </ligand>
</feature>
<reference evidence="21" key="1">
    <citation type="journal article" date="2013" name="Nat. Biotechnol.">
        <title>Draft genome sequence of chickpea (Cicer arietinum) provides a resource for trait improvement.</title>
        <authorList>
            <person name="Varshney R.K."/>
            <person name="Song C."/>
            <person name="Saxena R.K."/>
            <person name="Azam S."/>
            <person name="Yu S."/>
            <person name="Sharpe A.G."/>
            <person name="Cannon S."/>
            <person name="Baek J."/>
            <person name="Rosen B.D."/>
            <person name="Tar'an B."/>
            <person name="Millan T."/>
            <person name="Zhang X."/>
            <person name="Ramsay L.D."/>
            <person name="Iwata A."/>
            <person name="Wang Y."/>
            <person name="Nelson W."/>
            <person name="Farmer A.D."/>
            <person name="Gaur P.M."/>
            <person name="Soderlund C."/>
            <person name="Penmetsa R.V."/>
            <person name="Xu C."/>
            <person name="Bharti A.K."/>
            <person name="He W."/>
            <person name="Winter P."/>
            <person name="Zhao S."/>
            <person name="Hane J.K."/>
            <person name="Carrasquilla-Garcia N."/>
            <person name="Condie J.A."/>
            <person name="Upadhyaya H.D."/>
            <person name="Luo M.C."/>
            <person name="Thudi M."/>
            <person name="Gowda C.L."/>
            <person name="Singh N.P."/>
            <person name="Lichtenzveig J."/>
            <person name="Gali K.K."/>
            <person name="Rubio J."/>
            <person name="Nadarajan N."/>
            <person name="Dolezel J."/>
            <person name="Bansal K.C."/>
            <person name="Xu X."/>
            <person name="Edwards D."/>
            <person name="Zhang G."/>
            <person name="Kahl G."/>
            <person name="Gil J."/>
            <person name="Singh K.B."/>
            <person name="Datta S.K."/>
            <person name="Jackson S.A."/>
            <person name="Wang J."/>
            <person name="Cook D.R."/>
        </authorList>
    </citation>
    <scope>NUCLEOTIDE SEQUENCE [LARGE SCALE GENOMIC DNA]</scope>
    <source>
        <strain evidence="21">cv. CDC Frontier</strain>
    </source>
</reference>
<dbReference type="STRING" id="3827.A0A076L217"/>
<dbReference type="Pfam" id="PF00141">
    <property type="entry name" value="peroxidase"/>
    <property type="match status" value="1"/>
</dbReference>
<keyword evidence="6 18" id="KW-0349">Heme</keyword>
<evidence type="ECO:0000256" key="4">
    <source>
        <dbReference type="ARBA" id="ARBA00012313"/>
    </source>
</evidence>
<comment type="similarity">
    <text evidence="18">Belongs to the peroxidase family. Classical plant (class III) peroxidase subfamily.</text>
</comment>
<dbReference type="RefSeq" id="XP_012569970.1">
    <property type="nucleotide sequence ID" value="XM_012714516.2"/>
</dbReference>
<feature type="binding site" description="axial binding residue" evidence="15">
    <location>
        <position position="196"/>
    </location>
    <ligand>
        <name>heme b</name>
        <dbReference type="ChEBI" id="CHEBI:60344"/>
    </ligand>
    <ligandPart>
        <name>Fe</name>
        <dbReference type="ChEBI" id="CHEBI:18248"/>
    </ligandPart>
</feature>
<evidence type="ECO:0000256" key="6">
    <source>
        <dbReference type="ARBA" id="ARBA00022617"/>
    </source>
</evidence>
<keyword evidence="10 15" id="KW-0408">Iron</keyword>
<evidence type="ECO:0000313" key="21">
    <source>
        <dbReference type="Proteomes" id="UP000087171"/>
    </source>
</evidence>
<protein>
    <recommendedName>
        <fullName evidence="4 18">Peroxidase</fullName>
        <ecNumber evidence="4 18">1.11.1.7</ecNumber>
    </recommendedName>
</protein>
<dbReference type="Gene3D" id="1.10.420.10">
    <property type="entry name" value="Peroxidase, domain 2"/>
    <property type="match status" value="1"/>
</dbReference>
<evidence type="ECO:0000256" key="5">
    <source>
        <dbReference type="ARBA" id="ARBA00022559"/>
    </source>
</evidence>
<dbReference type="CDD" id="cd00693">
    <property type="entry name" value="secretory_peroxidase"/>
    <property type="match status" value="1"/>
</dbReference>
<dbReference type="PRINTS" id="PR00461">
    <property type="entry name" value="PLPEROXIDASE"/>
</dbReference>
<keyword evidence="8 15" id="KW-0106">Calcium</keyword>
<dbReference type="GO" id="GO:0046872">
    <property type="term" value="F:metal ion binding"/>
    <property type="evidence" value="ECO:0007669"/>
    <property type="project" value="UniProtKB-UniRule"/>
</dbReference>
<dbReference type="GO" id="GO:0006979">
    <property type="term" value="P:response to oxidative stress"/>
    <property type="evidence" value="ECO:0007669"/>
    <property type="project" value="UniProtKB-UniRule"/>
</dbReference>
<dbReference type="PANTHER" id="PTHR31388">
    <property type="entry name" value="PEROXIDASE 72-RELATED"/>
    <property type="match status" value="1"/>
</dbReference>
<evidence type="ECO:0000256" key="8">
    <source>
        <dbReference type="ARBA" id="ARBA00022837"/>
    </source>
</evidence>
<dbReference type="PROSITE" id="PS00435">
    <property type="entry name" value="PEROXIDASE_1"/>
    <property type="match status" value="1"/>
</dbReference>
<feature type="disulfide bond" evidence="17">
    <location>
        <begin position="71"/>
        <end position="76"/>
    </location>
</feature>
<feature type="binding site" evidence="15">
    <location>
        <position position="70"/>
    </location>
    <ligand>
        <name>Ca(2+)</name>
        <dbReference type="ChEBI" id="CHEBI:29108"/>
        <label>1</label>
    </ligand>
</feature>
<evidence type="ECO:0000256" key="13">
    <source>
        <dbReference type="PIRSR" id="PIRSR600823-1"/>
    </source>
</evidence>
<dbReference type="GO" id="GO:0005576">
    <property type="term" value="C:extracellular region"/>
    <property type="evidence" value="ECO:0007669"/>
    <property type="project" value="UniProtKB-SubCell"/>
</dbReference>
<keyword evidence="21" id="KW-1185">Reference proteome</keyword>
<evidence type="ECO:0000313" key="22">
    <source>
        <dbReference type="RefSeq" id="XP_012569970.1"/>
    </source>
</evidence>
<feature type="signal peptide" evidence="18">
    <location>
        <begin position="1"/>
        <end position="27"/>
    </location>
</feature>
<feature type="binding site" evidence="14">
    <location>
        <position position="166"/>
    </location>
    <ligand>
        <name>substrate</name>
    </ligand>
</feature>
<keyword evidence="18" id="KW-0732">Signal</keyword>
<dbReference type="InterPro" id="IPR000823">
    <property type="entry name" value="Peroxidase_pln"/>
</dbReference>
<feature type="binding site" evidence="15">
    <location>
        <position position="248"/>
    </location>
    <ligand>
        <name>Ca(2+)</name>
        <dbReference type="ChEBI" id="CHEBI:29108"/>
        <label>2</label>
    </ligand>
</feature>
<dbReference type="PANTHER" id="PTHR31388:SF179">
    <property type="entry name" value="PEROXIDASE"/>
    <property type="match status" value="1"/>
</dbReference>
<proteinExistence type="inferred from homology"/>
<evidence type="ECO:0000256" key="9">
    <source>
        <dbReference type="ARBA" id="ARBA00023002"/>
    </source>
</evidence>
<comment type="similarity">
    <text evidence="3">Belongs to the peroxidase family. Ascorbate peroxidase subfamily.</text>
</comment>
<feature type="disulfide bond" evidence="17">
    <location>
        <begin position="203"/>
        <end position="235"/>
    </location>
</feature>
<feature type="domain" description="Plant heme peroxidase family profile" evidence="19">
    <location>
        <begin position="28"/>
        <end position="330"/>
    </location>
</feature>
<evidence type="ECO:0000313" key="20">
    <source>
        <dbReference type="EMBL" id="AII99877.1"/>
    </source>
</evidence>
<reference evidence="20" key="2">
    <citation type="submission" date="2014-05" db="EMBL/GenBank/DDBJ databases">
        <title>Genome-wide identification of stress proteins in chickpea genome.</title>
        <authorList>
            <person name="Sharma R."/>
            <person name="Suresh C.G."/>
        </authorList>
    </citation>
    <scope>NUCLEOTIDE SEQUENCE</scope>
    <source>
        <strain evidence="20">PER6</strain>
    </source>
</reference>
<accession>A0A076L217</accession>
<reference evidence="22" key="3">
    <citation type="submission" date="2025-04" db="UniProtKB">
        <authorList>
            <consortium name="RefSeq"/>
        </authorList>
    </citation>
    <scope>IDENTIFICATION</scope>
    <source>
        <tissue evidence="22">Etiolated seedlings</tissue>
    </source>
</reference>
<gene>
    <name evidence="22" type="primary">LOC105851877</name>
</gene>
<comment type="function">
    <text evidence="2">Removal of H(2)O(2), oxidation of toxic reductants, biosynthesis and degradation of lignin, suberization, auxin catabolism, response to environmental stresses such as wounding, pathogen attack and oxidative stress. These functions might be dependent on each isozyme/isoform in each plant tissue.</text>
</comment>
<comment type="catalytic activity">
    <reaction evidence="1 18">
        <text>2 a phenolic donor + H2O2 = 2 a phenolic radical donor + 2 H2O</text>
        <dbReference type="Rhea" id="RHEA:56136"/>
        <dbReference type="ChEBI" id="CHEBI:15377"/>
        <dbReference type="ChEBI" id="CHEBI:16240"/>
        <dbReference type="ChEBI" id="CHEBI:139520"/>
        <dbReference type="ChEBI" id="CHEBI:139521"/>
        <dbReference type="EC" id="1.11.1.7"/>
    </reaction>
</comment>
<dbReference type="InterPro" id="IPR019793">
    <property type="entry name" value="Peroxidases_heam-ligand_BS"/>
</dbReference>
<keyword evidence="9 18" id="KW-0560">Oxidoreductase</keyword>
<organism evidence="20">
    <name type="scientific">Cicer arietinum</name>
    <name type="common">Chickpea</name>
    <name type="synonym">Garbanzo</name>
    <dbReference type="NCBI Taxonomy" id="3827"/>
    <lineage>
        <taxon>Eukaryota</taxon>
        <taxon>Viridiplantae</taxon>
        <taxon>Streptophyta</taxon>
        <taxon>Embryophyta</taxon>
        <taxon>Tracheophyta</taxon>
        <taxon>Spermatophyta</taxon>
        <taxon>Magnoliopsida</taxon>
        <taxon>eudicotyledons</taxon>
        <taxon>Gunneridae</taxon>
        <taxon>Pentapetalae</taxon>
        <taxon>rosids</taxon>
        <taxon>fabids</taxon>
        <taxon>Fabales</taxon>
        <taxon>Fabaceae</taxon>
        <taxon>Papilionoideae</taxon>
        <taxon>50 kb inversion clade</taxon>
        <taxon>NPAAA clade</taxon>
        <taxon>Hologalegina</taxon>
        <taxon>IRL clade</taxon>
        <taxon>Cicereae</taxon>
        <taxon>Cicer</taxon>
    </lineage>
</organism>
<evidence type="ECO:0000256" key="10">
    <source>
        <dbReference type="ARBA" id="ARBA00023004"/>
    </source>
</evidence>
<feature type="binding site" evidence="15">
    <location>
        <position position="197"/>
    </location>
    <ligand>
        <name>Ca(2+)</name>
        <dbReference type="ChEBI" id="CHEBI:29108"/>
        <label>2</label>
    </ligand>
</feature>
<feature type="binding site" evidence="15">
    <location>
        <position position="77"/>
    </location>
    <ligand>
        <name>Ca(2+)</name>
        <dbReference type="ChEBI" id="CHEBI:29108"/>
        <label>1</label>
    </ligand>
</feature>
<comment type="cofactor">
    <cofactor evidence="15 18">
        <name>Ca(2+)</name>
        <dbReference type="ChEBI" id="CHEBI:29108"/>
    </cofactor>
    <text evidence="15 18">Binds 2 calcium ions per subunit.</text>
</comment>
<dbReference type="OrthoDB" id="2113341at2759"/>
<evidence type="ECO:0000256" key="14">
    <source>
        <dbReference type="PIRSR" id="PIRSR600823-2"/>
    </source>
</evidence>
<dbReference type="EMBL" id="KJ808793">
    <property type="protein sequence ID" value="AII99877.1"/>
    <property type="molecule type" value="Genomic_DNA"/>
</dbReference>
<keyword evidence="18" id="KW-0964">Secreted</keyword>
<dbReference type="GO" id="GO:0020037">
    <property type="term" value="F:heme binding"/>
    <property type="evidence" value="ECO:0007669"/>
    <property type="project" value="UniProtKB-UniRule"/>
</dbReference>
<dbReference type="Proteomes" id="UP000087171">
    <property type="component" value="Chromosome Ca1"/>
</dbReference>
<evidence type="ECO:0000256" key="2">
    <source>
        <dbReference type="ARBA" id="ARBA00002322"/>
    </source>
</evidence>
<evidence type="ECO:0000256" key="15">
    <source>
        <dbReference type="PIRSR" id="PIRSR600823-3"/>
    </source>
</evidence>
<evidence type="ECO:0000256" key="12">
    <source>
        <dbReference type="ARBA" id="ARBA00023180"/>
    </source>
</evidence>
<feature type="binding site" evidence="15">
    <location>
        <position position="251"/>
    </location>
    <ligand>
        <name>Ca(2+)</name>
        <dbReference type="ChEBI" id="CHEBI:29108"/>
        <label>2</label>
    </ligand>
</feature>
<keyword evidence="18" id="KW-0376">Hydrogen peroxide</keyword>
<keyword evidence="5 18" id="KW-0575">Peroxidase</keyword>